<gene>
    <name evidence="1" type="ORF">HDF17_000246</name>
</gene>
<dbReference type="EMBL" id="JACCCW010000001">
    <property type="protein sequence ID" value="NYF77959.1"/>
    <property type="molecule type" value="Genomic_DNA"/>
</dbReference>
<comment type="caution">
    <text evidence="1">The sequence shown here is derived from an EMBL/GenBank/DDBJ whole genome shotgun (WGS) entry which is preliminary data.</text>
</comment>
<name>A0A7Y9PDN7_9BACT</name>
<dbReference type="Gene3D" id="3.20.20.70">
    <property type="entry name" value="Aldolase class I"/>
    <property type="match status" value="1"/>
</dbReference>
<accession>A0A7Y9PDN7</accession>
<dbReference type="InterPro" id="IPR013785">
    <property type="entry name" value="Aldolase_TIM"/>
</dbReference>
<dbReference type="SUPFAM" id="SSF51395">
    <property type="entry name" value="FMN-linked oxidoreductases"/>
    <property type="match status" value="1"/>
</dbReference>
<dbReference type="AlphaFoldDB" id="A0A7Y9PDN7"/>
<organism evidence="1 2">
    <name type="scientific">Granulicella arctica</name>
    <dbReference type="NCBI Taxonomy" id="940613"/>
    <lineage>
        <taxon>Bacteria</taxon>
        <taxon>Pseudomonadati</taxon>
        <taxon>Acidobacteriota</taxon>
        <taxon>Terriglobia</taxon>
        <taxon>Terriglobales</taxon>
        <taxon>Acidobacteriaceae</taxon>
        <taxon>Granulicella</taxon>
    </lineage>
</organism>
<keyword evidence="2" id="KW-1185">Reference proteome</keyword>
<reference evidence="1 2" key="1">
    <citation type="submission" date="2020-07" db="EMBL/GenBank/DDBJ databases">
        <title>Genomic Encyclopedia of Type Strains, Phase IV (KMG-V): Genome sequencing to study the core and pangenomes of soil and plant-associated prokaryotes.</title>
        <authorList>
            <person name="Whitman W."/>
        </authorList>
    </citation>
    <scope>NUCLEOTIDE SEQUENCE [LARGE SCALE GENOMIC DNA]</scope>
    <source>
        <strain evidence="1 2">X4EP2</strain>
    </source>
</reference>
<evidence type="ECO:0000313" key="2">
    <source>
        <dbReference type="Proteomes" id="UP000589520"/>
    </source>
</evidence>
<proteinExistence type="predicted"/>
<protein>
    <submittedName>
        <fullName evidence="1">2,4-dienoyl-CoA reductase-like NADH-dependent reductase (Old Yellow Enzyme family)</fullName>
    </submittedName>
</protein>
<evidence type="ECO:0000313" key="1">
    <source>
        <dbReference type="EMBL" id="NYF77959.1"/>
    </source>
</evidence>
<dbReference type="Proteomes" id="UP000589520">
    <property type="component" value="Unassembled WGS sequence"/>
</dbReference>
<sequence length="70" mass="7775">MNTDGCLAYLRRVGLLMNADTLFEPVQLGSLLLANRVFMAPLTRRFHDRSWETRLVAKAQVSLAIGSGLV</sequence>